<gene>
    <name evidence="1" type="ORF">K6T79_20105</name>
</gene>
<name>A0ABU5XQI5_9MYCO</name>
<dbReference type="EMBL" id="JAYJJR010000016">
    <property type="protein sequence ID" value="MEB3023351.1"/>
    <property type="molecule type" value="Genomic_DNA"/>
</dbReference>
<protein>
    <submittedName>
        <fullName evidence="1">Uncharacterized protein</fullName>
    </submittedName>
</protein>
<comment type="caution">
    <text evidence="1">The sequence shown here is derived from an EMBL/GenBank/DDBJ whole genome shotgun (WGS) entry which is preliminary data.</text>
</comment>
<sequence>MIQLLTADNIGLVLDELAAAGATATREADQYENPIITIKGAAERPVLERHSVIGGEEIVGLTASGDMFKVPFGGHDPFGPIDDASEQIAQLWPLVTARFPAAG</sequence>
<organism evidence="1 2">
    <name type="scientific">[Mycobacterium] crassicus</name>
    <dbReference type="NCBI Taxonomy" id="2872309"/>
    <lineage>
        <taxon>Bacteria</taxon>
        <taxon>Bacillati</taxon>
        <taxon>Actinomycetota</taxon>
        <taxon>Actinomycetes</taxon>
        <taxon>Mycobacteriales</taxon>
        <taxon>Mycobacteriaceae</taxon>
        <taxon>Mycolicibacter</taxon>
    </lineage>
</organism>
<dbReference type="RefSeq" id="WP_329780352.1">
    <property type="nucleotide sequence ID" value="NZ_JAYJJR010000016.1"/>
</dbReference>
<evidence type="ECO:0000313" key="1">
    <source>
        <dbReference type="EMBL" id="MEB3023351.1"/>
    </source>
</evidence>
<keyword evidence="2" id="KW-1185">Reference proteome</keyword>
<accession>A0ABU5XQI5</accession>
<evidence type="ECO:0000313" key="2">
    <source>
        <dbReference type="Proteomes" id="UP001299596"/>
    </source>
</evidence>
<dbReference type="Proteomes" id="UP001299596">
    <property type="component" value="Unassembled WGS sequence"/>
</dbReference>
<reference evidence="1 2" key="1">
    <citation type="submission" date="2023-12" db="EMBL/GenBank/DDBJ databases">
        <title>Description of new species of Mycobacterium terrae complex isolated from sewage at the Sao Paulo Zoological Park Foundation in Brazil.</title>
        <authorList>
            <person name="Romagnoli C.L."/>
            <person name="Conceicao E.C."/>
            <person name="Machado E."/>
            <person name="Barreto L.B.P.F."/>
            <person name="Sharma A."/>
            <person name="Silva N.M."/>
            <person name="Marques L.E."/>
            <person name="Juliana M.A."/>
            <person name="Lourenco M.C.S."/>
            <person name="Digiampietri L.A."/>
            <person name="Suffys P.N."/>
            <person name="Viana-Niero C."/>
        </authorList>
    </citation>
    <scope>NUCLEOTIDE SEQUENCE [LARGE SCALE GENOMIC DNA]</scope>
    <source>
        <strain evidence="1 2">MYC098</strain>
    </source>
</reference>
<proteinExistence type="predicted"/>